<keyword evidence="4" id="KW-1185">Reference proteome</keyword>
<dbReference type="EMBL" id="JBHTCC010000002">
    <property type="protein sequence ID" value="MFC7298732.1"/>
    <property type="molecule type" value="Genomic_DNA"/>
</dbReference>
<dbReference type="SUPFAM" id="SSF52218">
    <property type="entry name" value="Flavoproteins"/>
    <property type="match status" value="1"/>
</dbReference>
<sequence length="183" mass="21199">MKLNKTLVIVTHPDIENSVVNKRWAEEAHRNLDFVTVHSIYDRYPDMKIDVGAEQKLLLNYDVIVFQFPLYWFSTPPLLKMWFDEVLTQEFSYGRQENERNLSGKRIGIAVSAGIKEIDFTKDGRYEGTLTDYLRPLISTMDYISAKPLPVFAYYGVEFGISNDDLESSVEQYLQFLKHSAVA</sequence>
<dbReference type="InterPro" id="IPR029039">
    <property type="entry name" value="Flavoprotein-like_sf"/>
</dbReference>
<evidence type="ECO:0000256" key="1">
    <source>
        <dbReference type="ARBA" id="ARBA00023002"/>
    </source>
</evidence>
<dbReference type="RefSeq" id="WP_012078754.1">
    <property type="nucleotide sequence ID" value="NZ_JBHTCC010000002.1"/>
</dbReference>
<gene>
    <name evidence="3" type="ORF">ACFQO0_09835</name>
</gene>
<proteinExistence type="predicted"/>
<dbReference type="Proteomes" id="UP001596379">
    <property type="component" value="Unassembled WGS sequence"/>
</dbReference>
<dbReference type="EC" id="1.-.-.-" evidence="3"/>
<accession>A0ABW2J5W0</accession>
<reference evidence="4" key="1">
    <citation type="journal article" date="2019" name="Int. J. Syst. Evol. Microbiol.">
        <title>The Global Catalogue of Microorganisms (GCM) 10K type strain sequencing project: providing services to taxonomists for standard genome sequencing and annotation.</title>
        <authorList>
            <consortium name="The Broad Institute Genomics Platform"/>
            <consortium name="The Broad Institute Genome Sequencing Center for Infectious Disease"/>
            <person name="Wu L."/>
            <person name="Ma J."/>
        </authorList>
    </citation>
    <scope>NUCLEOTIDE SEQUENCE [LARGE SCALE GENOMIC DNA]</scope>
    <source>
        <strain evidence="4">CCUG 36956</strain>
    </source>
</reference>
<dbReference type="GO" id="GO:0016491">
    <property type="term" value="F:oxidoreductase activity"/>
    <property type="evidence" value="ECO:0007669"/>
    <property type="project" value="UniProtKB-KW"/>
</dbReference>
<dbReference type="InterPro" id="IPR003680">
    <property type="entry name" value="Flavodoxin_fold"/>
</dbReference>
<dbReference type="InterPro" id="IPR046980">
    <property type="entry name" value="KefG/KefF"/>
</dbReference>
<protein>
    <submittedName>
        <fullName evidence="3">NAD(P)H-dependent oxidoreductase</fullName>
        <ecNumber evidence="3">1.-.-.-</ecNumber>
    </submittedName>
</protein>
<name>A0ABW2J5W0_9BURK</name>
<evidence type="ECO:0000313" key="4">
    <source>
        <dbReference type="Proteomes" id="UP001596379"/>
    </source>
</evidence>
<evidence type="ECO:0000259" key="2">
    <source>
        <dbReference type="Pfam" id="PF02525"/>
    </source>
</evidence>
<dbReference type="Pfam" id="PF02525">
    <property type="entry name" value="Flavodoxin_2"/>
    <property type="match status" value="1"/>
</dbReference>
<organism evidence="3 4">
    <name type="scientific">Herminiimonas aquatilis</name>
    <dbReference type="NCBI Taxonomy" id="345342"/>
    <lineage>
        <taxon>Bacteria</taxon>
        <taxon>Pseudomonadati</taxon>
        <taxon>Pseudomonadota</taxon>
        <taxon>Betaproteobacteria</taxon>
        <taxon>Burkholderiales</taxon>
        <taxon>Oxalobacteraceae</taxon>
        <taxon>Herminiimonas</taxon>
    </lineage>
</organism>
<evidence type="ECO:0000313" key="3">
    <source>
        <dbReference type="EMBL" id="MFC7298732.1"/>
    </source>
</evidence>
<dbReference type="Gene3D" id="3.40.50.360">
    <property type="match status" value="1"/>
</dbReference>
<keyword evidence="1 3" id="KW-0560">Oxidoreductase</keyword>
<comment type="caution">
    <text evidence="3">The sequence shown here is derived from an EMBL/GenBank/DDBJ whole genome shotgun (WGS) entry which is preliminary data.</text>
</comment>
<feature type="domain" description="Flavodoxin-like fold" evidence="2">
    <location>
        <begin position="5"/>
        <end position="176"/>
    </location>
</feature>
<dbReference type="PANTHER" id="PTHR47307">
    <property type="entry name" value="GLUTATHIONE-REGULATED POTASSIUM-EFFLUX SYSTEM ANCILLARY PROTEIN KEFG"/>
    <property type="match status" value="1"/>
</dbReference>
<dbReference type="PANTHER" id="PTHR47307:SF1">
    <property type="entry name" value="GLUTATHIONE-REGULATED POTASSIUM-EFFLUX SYSTEM ANCILLARY PROTEIN KEFG"/>
    <property type="match status" value="1"/>
</dbReference>